<evidence type="ECO:0000256" key="1">
    <source>
        <dbReference type="SAM" id="MobiDB-lite"/>
    </source>
</evidence>
<protein>
    <submittedName>
        <fullName evidence="2">Uncharacterized protein</fullName>
    </submittedName>
</protein>
<accession>A0AA89AYY4</accession>
<comment type="caution">
    <text evidence="2">The sequence shown here is derived from an EMBL/GenBank/DDBJ whole genome shotgun (WGS) entry which is preliminary data.</text>
</comment>
<feature type="compositionally biased region" description="Polar residues" evidence="1">
    <location>
        <begin position="104"/>
        <end position="114"/>
    </location>
</feature>
<sequence>MKKGWVLLKTTRRSFRSLPNSTPSKACSNEPSCCLSSTFIPLIYTNNMPVQMDPSERYCYNPSLRWKPEAHVDRAEDAQAEGIAGRERTAMREETAVPVKTTKGRNSASPSSRA</sequence>
<organism evidence="2 3">
    <name type="scientific">Escallonia herrerae</name>
    <dbReference type="NCBI Taxonomy" id="1293975"/>
    <lineage>
        <taxon>Eukaryota</taxon>
        <taxon>Viridiplantae</taxon>
        <taxon>Streptophyta</taxon>
        <taxon>Embryophyta</taxon>
        <taxon>Tracheophyta</taxon>
        <taxon>Spermatophyta</taxon>
        <taxon>Magnoliopsida</taxon>
        <taxon>eudicotyledons</taxon>
        <taxon>Gunneridae</taxon>
        <taxon>Pentapetalae</taxon>
        <taxon>asterids</taxon>
        <taxon>campanulids</taxon>
        <taxon>Escalloniales</taxon>
        <taxon>Escalloniaceae</taxon>
        <taxon>Escallonia</taxon>
    </lineage>
</organism>
<feature type="region of interest" description="Disordered" evidence="1">
    <location>
        <begin position="81"/>
        <end position="114"/>
    </location>
</feature>
<feature type="compositionally biased region" description="Basic and acidic residues" evidence="1">
    <location>
        <begin position="84"/>
        <end position="95"/>
    </location>
</feature>
<dbReference type="EMBL" id="JAVXUP010000845">
    <property type="protein sequence ID" value="KAK3019918.1"/>
    <property type="molecule type" value="Genomic_DNA"/>
</dbReference>
<dbReference type="Proteomes" id="UP001188597">
    <property type="component" value="Unassembled WGS sequence"/>
</dbReference>
<keyword evidence="3" id="KW-1185">Reference proteome</keyword>
<gene>
    <name evidence="2" type="ORF">RJ639_003145</name>
</gene>
<dbReference type="AlphaFoldDB" id="A0AA89AYY4"/>
<reference evidence="2" key="1">
    <citation type="submission" date="2022-12" db="EMBL/GenBank/DDBJ databases">
        <title>Draft genome assemblies for two species of Escallonia (Escalloniales).</title>
        <authorList>
            <person name="Chanderbali A."/>
            <person name="Dervinis C."/>
            <person name="Anghel I."/>
            <person name="Soltis D."/>
            <person name="Soltis P."/>
            <person name="Zapata F."/>
        </authorList>
    </citation>
    <scope>NUCLEOTIDE SEQUENCE</scope>
    <source>
        <strain evidence="2">UCBG64.0493</strain>
        <tissue evidence="2">Leaf</tissue>
    </source>
</reference>
<evidence type="ECO:0000313" key="3">
    <source>
        <dbReference type="Proteomes" id="UP001188597"/>
    </source>
</evidence>
<evidence type="ECO:0000313" key="2">
    <source>
        <dbReference type="EMBL" id="KAK3019918.1"/>
    </source>
</evidence>
<proteinExistence type="predicted"/>
<name>A0AA89AYY4_9ASTE</name>